<dbReference type="AlphaFoldDB" id="L0WD16"/>
<dbReference type="InterPro" id="IPR036770">
    <property type="entry name" value="Ankyrin_rpt-contain_sf"/>
</dbReference>
<dbReference type="SMART" id="SM00248">
    <property type="entry name" value="ANK"/>
    <property type="match status" value="3"/>
</dbReference>
<organism evidence="4 5">
    <name type="scientific">Alcanivorax hongdengensis A-11-3</name>
    <dbReference type="NCBI Taxonomy" id="1177179"/>
    <lineage>
        <taxon>Bacteria</taxon>
        <taxon>Pseudomonadati</taxon>
        <taxon>Pseudomonadota</taxon>
        <taxon>Gammaproteobacteria</taxon>
        <taxon>Oceanospirillales</taxon>
        <taxon>Alcanivoracaceae</taxon>
        <taxon>Alcanivorax</taxon>
    </lineage>
</organism>
<name>L0WD16_9GAMM</name>
<feature type="repeat" description="ANK" evidence="3">
    <location>
        <begin position="72"/>
        <end position="104"/>
    </location>
</feature>
<dbReference type="PANTHER" id="PTHR46680:SF3">
    <property type="entry name" value="NF-KAPPA-B INHIBITOR CACTUS"/>
    <property type="match status" value="1"/>
</dbReference>
<dbReference type="RefSeq" id="WP_008929651.1">
    <property type="nucleotide sequence ID" value="NZ_AMRJ01000021.1"/>
</dbReference>
<evidence type="ECO:0000256" key="1">
    <source>
        <dbReference type="ARBA" id="ARBA00022737"/>
    </source>
</evidence>
<keyword evidence="1" id="KW-0677">Repeat</keyword>
<dbReference type="Gene3D" id="1.25.40.20">
    <property type="entry name" value="Ankyrin repeat-containing domain"/>
    <property type="match status" value="1"/>
</dbReference>
<dbReference type="PROSITE" id="PS50297">
    <property type="entry name" value="ANK_REP_REGION"/>
    <property type="match status" value="2"/>
</dbReference>
<dbReference type="GO" id="GO:0005829">
    <property type="term" value="C:cytosol"/>
    <property type="evidence" value="ECO:0007669"/>
    <property type="project" value="TreeGrafter"/>
</dbReference>
<evidence type="ECO:0000313" key="5">
    <source>
        <dbReference type="Proteomes" id="UP000010164"/>
    </source>
</evidence>
<dbReference type="GO" id="GO:0071356">
    <property type="term" value="P:cellular response to tumor necrosis factor"/>
    <property type="evidence" value="ECO:0007669"/>
    <property type="project" value="TreeGrafter"/>
</dbReference>
<evidence type="ECO:0000313" key="4">
    <source>
        <dbReference type="EMBL" id="EKF73640.1"/>
    </source>
</evidence>
<dbReference type="PROSITE" id="PS50088">
    <property type="entry name" value="ANK_REPEAT"/>
    <property type="match status" value="2"/>
</dbReference>
<sequence>MENKEKNRSMLNAVRHGDIEKIKAILEEEPGYLHKMTPFGSWLHIAASAGQQMIAEYLIDQGIDININGGVSGGSPLNAAAQEGQREMVCFLIKNGALFDTSEPERNALFSAIYDGHTDIARILVEAGIDTSVKYTGQSMKNMGALEFAKERGHAETIAYMEMVAKLA</sequence>
<dbReference type="GO" id="GO:0051059">
    <property type="term" value="F:NF-kappaB binding"/>
    <property type="evidence" value="ECO:0007669"/>
    <property type="project" value="TreeGrafter"/>
</dbReference>
<dbReference type="eggNOG" id="COG0666">
    <property type="taxonomic scope" value="Bacteria"/>
</dbReference>
<keyword evidence="5" id="KW-1185">Reference proteome</keyword>
<dbReference type="PANTHER" id="PTHR46680">
    <property type="entry name" value="NF-KAPPA-B INHIBITOR ALPHA"/>
    <property type="match status" value="1"/>
</dbReference>
<evidence type="ECO:0000256" key="2">
    <source>
        <dbReference type="ARBA" id="ARBA00023043"/>
    </source>
</evidence>
<evidence type="ECO:0000256" key="3">
    <source>
        <dbReference type="PROSITE-ProRule" id="PRU00023"/>
    </source>
</evidence>
<gene>
    <name evidence="4" type="ORF">A11A3_12395</name>
</gene>
<dbReference type="EMBL" id="AMRJ01000021">
    <property type="protein sequence ID" value="EKF73640.1"/>
    <property type="molecule type" value="Genomic_DNA"/>
</dbReference>
<keyword evidence="2 3" id="KW-0040">ANK repeat</keyword>
<accession>L0WD16</accession>
<dbReference type="SUPFAM" id="SSF48403">
    <property type="entry name" value="Ankyrin repeat"/>
    <property type="match status" value="1"/>
</dbReference>
<dbReference type="Pfam" id="PF12796">
    <property type="entry name" value="Ank_2"/>
    <property type="match status" value="1"/>
</dbReference>
<proteinExistence type="predicted"/>
<dbReference type="Proteomes" id="UP000010164">
    <property type="component" value="Unassembled WGS sequence"/>
</dbReference>
<dbReference type="InterPro" id="IPR051070">
    <property type="entry name" value="NF-kappa-B_inhibitor"/>
</dbReference>
<reference evidence="4 5" key="1">
    <citation type="journal article" date="2012" name="J. Bacteriol.">
        <title>Genome Sequence of the Alkane-Degrading Bacterium Alcanivorax hongdengensis Type Strain A-11-3.</title>
        <authorList>
            <person name="Lai Q."/>
            <person name="Shao Z."/>
        </authorList>
    </citation>
    <scope>NUCLEOTIDE SEQUENCE [LARGE SCALE GENOMIC DNA]</scope>
    <source>
        <strain evidence="4 5">A-11-3</strain>
    </source>
</reference>
<feature type="repeat" description="ANK" evidence="3">
    <location>
        <begin position="43"/>
        <end position="70"/>
    </location>
</feature>
<dbReference type="OrthoDB" id="671583at2"/>
<dbReference type="InterPro" id="IPR002110">
    <property type="entry name" value="Ankyrin_rpt"/>
</dbReference>
<dbReference type="STRING" id="1177179.A11A3_12395"/>
<comment type="caution">
    <text evidence="4">The sequence shown here is derived from an EMBL/GenBank/DDBJ whole genome shotgun (WGS) entry which is preliminary data.</text>
</comment>
<protein>
    <submittedName>
        <fullName evidence="4">Ankyrin</fullName>
    </submittedName>
</protein>